<reference evidence="1 2" key="1">
    <citation type="submission" date="2018-11" db="EMBL/GenBank/DDBJ databases">
        <title>Genomes From Bacteria Associated with the Canine Oral Cavity: a Test Case for Automated Genome-Based Taxonomic Assignment.</title>
        <authorList>
            <person name="Coil D.A."/>
            <person name="Jospin G."/>
            <person name="Darling A.E."/>
            <person name="Wallis C."/>
            <person name="Davis I.J."/>
            <person name="Harris S."/>
            <person name="Eisen J.A."/>
            <person name="Holcombe L.J."/>
            <person name="O'Flynn C."/>
        </authorList>
    </citation>
    <scope>NUCLEOTIDE SEQUENCE [LARGE SCALE GENOMIC DNA]</scope>
    <source>
        <strain evidence="1 2">OH2822_COT-296</strain>
    </source>
</reference>
<dbReference type="EMBL" id="RQYT01000038">
    <property type="protein sequence ID" value="RRD48503.1"/>
    <property type="molecule type" value="Genomic_DNA"/>
</dbReference>
<comment type="caution">
    <text evidence="1">The sequence shown here is derived from an EMBL/GenBank/DDBJ whole genome shotgun (WGS) entry which is preliminary data.</text>
</comment>
<name>A0A3P1WVV0_9ACTN</name>
<dbReference type="OrthoDB" id="3727441at2"/>
<evidence type="ECO:0000313" key="1">
    <source>
        <dbReference type="EMBL" id="RRD48503.1"/>
    </source>
</evidence>
<dbReference type="Pfam" id="PF09438">
    <property type="entry name" value="DUF2017"/>
    <property type="match status" value="1"/>
</dbReference>
<proteinExistence type="predicted"/>
<sequence>MGRPRQPHGLRDPCVLRVLRLSPCEGGGTHAAGAPRGQGRRLIREQGGHGARRHGDAGLHAVGDDGADVTRGWVFHASEGRGRLLRVLVTRYAHDLGLLLPQVNPEDPFETLAAEFASGDRAAETVEQQPDFQRFFPPVVADSDAALEFRCRAVTGQARNRLDAAQVVLADLGEQECRFVRVPRSHIDAWVQVLAALRVQWHVELTGTGDRLAEPTEQQIDESPETAALLDWLAILIEDALQTAWQIDQA</sequence>
<protein>
    <submittedName>
        <fullName evidence="1">DUF2017 family protein</fullName>
    </submittedName>
</protein>
<accession>A0A3P1WVV0</accession>
<evidence type="ECO:0000313" key="2">
    <source>
        <dbReference type="Proteomes" id="UP000280935"/>
    </source>
</evidence>
<dbReference type="Proteomes" id="UP000280935">
    <property type="component" value="Unassembled WGS sequence"/>
</dbReference>
<dbReference type="AlphaFoldDB" id="A0A3P1WVV0"/>
<gene>
    <name evidence="1" type="ORF">EII35_12575</name>
</gene>
<dbReference type="InterPro" id="IPR018561">
    <property type="entry name" value="AosR"/>
</dbReference>
<organism evidence="1 2">
    <name type="scientific">Arachnia propionica</name>
    <dbReference type="NCBI Taxonomy" id="1750"/>
    <lineage>
        <taxon>Bacteria</taxon>
        <taxon>Bacillati</taxon>
        <taxon>Actinomycetota</taxon>
        <taxon>Actinomycetes</taxon>
        <taxon>Propionibacteriales</taxon>
        <taxon>Propionibacteriaceae</taxon>
        <taxon>Arachnia</taxon>
    </lineage>
</organism>